<feature type="domain" description="Glycoside hydrolase family 42 N-terminal" evidence="4">
    <location>
        <begin position="258"/>
        <end position="312"/>
    </location>
</feature>
<dbReference type="AlphaFoldDB" id="A0A1I1SB33"/>
<protein>
    <submittedName>
        <fullName evidence="5">Beta-galactosidase</fullName>
    </submittedName>
</protein>
<evidence type="ECO:0000313" key="5">
    <source>
        <dbReference type="EMBL" id="SFD43676.1"/>
    </source>
</evidence>
<dbReference type="GO" id="GO:0009341">
    <property type="term" value="C:beta-galactosidase complex"/>
    <property type="evidence" value="ECO:0007669"/>
    <property type="project" value="InterPro"/>
</dbReference>
<evidence type="ECO:0000256" key="1">
    <source>
        <dbReference type="ARBA" id="ARBA00022801"/>
    </source>
</evidence>
<name>A0A1I1SB33_9BURK</name>
<dbReference type="STRING" id="32040.SAMN04489710_10275"/>
<keyword evidence="3" id="KW-0732">Signal</keyword>
<organism evidence="5 6">
    <name type="scientific">Paracidovorax konjaci</name>
    <dbReference type="NCBI Taxonomy" id="32040"/>
    <lineage>
        <taxon>Bacteria</taxon>
        <taxon>Pseudomonadati</taxon>
        <taxon>Pseudomonadota</taxon>
        <taxon>Betaproteobacteria</taxon>
        <taxon>Burkholderiales</taxon>
        <taxon>Comamonadaceae</taxon>
        <taxon>Paracidovorax</taxon>
    </lineage>
</organism>
<keyword evidence="1" id="KW-0378">Hydrolase</keyword>
<evidence type="ECO:0000259" key="4">
    <source>
        <dbReference type="Pfam" id="PF02449"/>
    </source>
</evidence>
<dbReference type="RefSeq" id="WP_139225622.1">
    <property type="nucleotide sequence ID" value="NZ_FOMQ01000002.1"/>
</dbReference>
<dbReference type="Pfam" id="PF02449">
    <property type="entry name" value="Glyco_hydro_42"/>
    <property type="match status" value="1"/>
</dbReference>
<dbReference type="OrthoDB" id="9800974at2"/>
<keyword evidence="2" id="KW-0326">Glycosidase</keyword>
<dbReference type="GO" id="GO:0004565">
    <property type="term" value="F:beta-galactosidase activity"/>
    <property type="evidence" value="ECO:0007669"/>
    <property type="project" value="InterPro"/>
</dbReference>
<dbReference type="Gene3D" id="3.20.20.80">
    <property type="entry name" value="Glycosidases"/>
    <property type="match status" value="1"/>
</dbReference>
<accession>A0A1I1SB33</accession>
<proteinExistence type="predicted"/>
<evidence type="ECO:0000256" key="3">
    <source>
        <dbReference type="SAM" id="SignalP"/>
    </source>
</evidence>
<evidence type="ECO:0000256" key="2">
    <source>
        <dbReference type="ARBA" id="ARBA00023295"/>
    </source>
</evidence>
<gene>
    <name evidence="5" type="ORF">SAMN04489710_10275</name>
</gene>
<dbReference type="EMBL" id="FOMQ01000002">
    <property type="protein sequence ID" value="SFD43676.1"/>
    <property type="molecule type" value="Genomic_DNA"/>
</dbReference>
<evidence type="ECO:0000313" key="6">
    <source>
        <dbReference type="Proteomes" id="UP000199517"/>
    </source>
</evidence>
<dbReference type="InterPro" id="IPR013529">
    <property type="entry name" value="Glyco_hydro_42_N"/>
</dbReference>
<feature type="signal peptide" evidence="3">
    <location>
        <begin position="1"/>
        <end position="34"/>
    </location>
</feature>
<sequence length="633" mass="69981">MLRSARPARPAFGRRLRTAAALLWLAAGLPQAWAAAPAPAAAGAGAPRPPLILAPTIVGMEVCDDVASDPAITDFEAAAARCRQLGRTGARAVRELLDTLEPGGPAGDVQVGFTATLQLLGLYRRTPRGWEIDPALVDSYLRLITEVQRPVVVYLAANHFDAVGPLTRELSEDPRNLMLLPDGRAPEVDYFGHRVVPYTLLTDPDIPVNRYRFEALRYVARRLQALPAAVQDRIVALTLAGEVHQFFPDFENGMGDHGAQKTTDYSAASVEGFRRYLERRYGSLAALNERLGARFSSFAQIQAPRRDARADPQAPVLEHYDAAAAGTLAVAGWLWDPRGRIDGLDLYLDARHVGPIPRELHRLDVYRALEAVDTPNVGFRLDLDYRALPPGRHRAQIVARSGPARYRVFEVPFTVLPRDRTAAVPTRRPPGVFGMADAGTLQGLLAHIDMPIPHTEPAVLFNPLARDWNDYRAEQVAEWLKAFHGIARDAGLPASKLYSHQILPAVNSSWNPQLFAVEATLERTAPWKHGINLYGGATQNAWVQRFLAERGIQEYGVPEFHPQQWKRDGVALSALQFQRASGARFISPYFFSVIPARLKKNTGQGIDRMELSPGNPQDGSDRFYRALIEFARQ</sequence>
<dbReference type="GO" id="GO:0005975">
    <property type="term" value="P:carbohydrate metabolic process"/>
    <property type="evidence" value="ECO:0007669"/>
    <property type="project" value="InterPro"/>
</dbReference>
<feature type="chain" id="PRO_5011441069" evidence="3">
    <location>
        <begin position="35"/>
        <end position="633"/>
    </location>
</feature>
<keyword evidence="6" id="KW-1185">Reference proteome</keyword>
<dbReference type="Proteomes" id="UP000199517">
    <property type="component" value="Unassembled WGS sequence"/>
</dbReference>
<reference evidence="6" key="1">
    <citation type="submission" date="2016-10" db="EMBL/GenBank/DDBJ databases">
        <authorList>
            <person name="Varghese N."/>
            <person name="Submissions S."/>
        </authorList>
    </citation>
    <scope>NUCLEOTIDE SEQUENCE [LARGE SCALE GENOMIC DNA]</scope>
    <source>
        <strain evidence="6">DSM 7481</strain>
    </source>
</reference>